<dbReference type="KEGG" id="pchm:VFPPC_03102"/>
<comment type="caution">
    <text evidence="3">The sequence shown here is derived from an EMBL/GenBank/DDBJ whole genome shotgun (WGS) entry which is preliminary data.</text>
</comment>
<dbReference type="AlphaFoldDB" id="A0A179FYG6"/>
<accession>A0A179FYG6</accession>
<dbReference type="Pfam" id="PF06985">
    <property type="entry name" value="HET"/>
    <property type="match status" value="1"/>
</dbReference>
<reference evidence="3 4" key="1">
    <citation type="journal article" date="2016" name="PLoS Pathog.">
        <title>Biosynthesis of antibiotic leucinostatins in bio-control fungus Purpureocillium lilacinum and their inhibition on phytophthora revealed by genome mining.</title>
        <authorList>
            <person name="Wang G."/>
            <person name="Liu Z."/>
            <person name="Lin R."/>
            <person name="Li E."/>
            <person name="Mao Z."/>
            <person name="Ling J."/>
            <person name="Yang Y."/>
            <person name="Yin W.B."/>
            <person name="Xie B."/>
        </authorList>
    </citation>
    <scope>NUCLEOTIDE SEQUENCE [LARGE SCALE GENOMIC DNA]</scope>
    <source>
        <strain evidence="3">170</strain>
    </source>
</reference>
<name>A0A179FYG6_METCM</name>
<gene>
    <name evidence="3" type="ORF">VFPPC_03102</name>
</gene>
<dbReference type="Proteomes" id="UP000078397">
    <property type="component" value="Unassembled WGS sequence"/>
</dbReference>
<evidence type="ECO:0000313" key="4">
    <source>
        <dbReference type="Proteomes" id="UP000078397"/>
    </source>
</evidence>
<dbReference type="GeneID" id="28846639"/>
<feature type="domain" description="Heterokaryon incompatibility" evidence="2">
    <location>
        <begin position="264"/>
        <end position="434"/>
    </location>
</feature>
<protein>
    <submittedName>
        <fullName evidence="3">Het domain-containing protein</fullName>
    </submittedName>
</protein>
<dbReference type="PANTHER" id="PTHR33112">
    <property type="entry name" value="DOMAIN PROTEIN, PUTATIVE-RELATED"/>
    <property type="match status" value="1"/>
</dbReference>
<evidence type="ECO:0000259" key="2">
    <source>
        <dbReference type="Pfam" id="PF06985"/>
    </source>
</evidence>
<evidence type="ECO:0000313" key="3">
    <source>
        <dbReference type="EMBL" id="OAQ70662.1"/>
    </source>
</evidence>
<organism evidence="3 4">
    <name type="scientific">Pochonia chlamydosporia 170</name>
    <dbReference type="NCBI Taxonomy" id="1380566"/>
    <lineage>
        <taxon>Eukaryota</taxon>
        <taxon>Fungi</taxon>
        <taxon>Dikarya</taxon>
        <taxon>Ascomycota</taxon>
        <taxon>Pezizomycotina</taxon>
        <taxon>Sordariomycetes</taxon>
        <taxon>Hypocreomycetidae</taxon>
        <taxon>Hypocreales</taxon>
        <taxon>Clavicipitaceae</taxon>
        <taxon>Pochonia</taxon>
    </lineage>
</organism>
<keyword evidence="4" id="KW-1185">Reference proteome</keyword>
<dbReference type="RefSeq" id="XP_018147199.1">
    <property type="nucleotide sequence ID" value="XM_018282645.1"/>
</dbReference>
<sequence length="757" mass="84842">MKKTFKEAAKKIGKGKSSKEESRPLLKEQHDATAKEAAELKKKQDLKRALELNWLPSAMKFQLDPIQNGEARRSCPTCHGLTFKSKEEAEASNSRVLTINIAQIRQESLKAAPCDTCCLLWESICAITDEDTPHPDILYEHIRFDPEEHGDQLGKGPLVGHLVLDPIAGGRKQPLELQFYTTSEDPLSPWKTIGNGIHISPSGLSQSCISLMRQWINSCTASHGKHINCKTLQVPLLPTRVIHVGDFNTPPRLHHARAGEKNHYAALSHCWGGQVSITALTSNLEEYAVRLPSPLPQTFHDAIAVTRGLGLKYIWIDSLCIVQDSVEDWRAESSKMAEVYANAYVTISSDAAKDSFAGFLQPPSRQVPRCKTIRYRSRASNRNAAAGRRVDGEGVIHVRYRGFLAEELPFHCWSSPAETSGRSRLSERAWVFQERLLSSRTIHFSEHEMAWECRSLCDCECSATSLRTVRTTSVIKHFLYPQKFDATAFKSSWRNDIIPAYSRLKLTVESDKLPALEGLALAAGTLRLGDRYIVGLWQKSLVLDMLWCTIYSRSARRLLDTPTPTWSWASVAGSIGYRLMELSEEECKATVENIIFDGAIPKTLVVNCVAVPVTVHQPWLESGSQAQPCFGPKHIRLAIYWDCRGRDRTEEENTEYTFLVFGSRYTGNNELCPFGILTTSSENGGVVPRLLSRVGFIDGYRRAERLRRWDSSGWIPSLDGESNSESDGDGNRGSREQQREDWVQEILSSTLGSVHIV</sequence>
<dbReference type="PANTHER" id="PTHR33112:SF13">
    <property type="entry name" value="HETEROKARYON INCOMPATIBILITY DOMAIN-CONTAINING PROTEIN"/>
    <property type="match status" value="1"/>
</dbReference>
<evidence type="ECO:0000256" key="1">
    <source>
        <dbReference type="SAM" id="MobiDB-lite"/>
    </source>
</evidence>
<dbReference type="EMBL" id="LSBJ02000002">
    <property type="protein sequence ID" value="OAQ70662.1"/>
    <property type="molecule type" value="Genomic_DNA"/>
</dbReference>
<dbReference type="STRING" id="1380566.A0A179FYG6"/>
<proteinExistence type="predicted"/>
<dbReference type="OrthoDB" id="3486565at2759"/>
<feature type="compositionally biased region" description="Basic and acidic residues" evidence="1">
    <location>
        <begin position="729"/>
        <end position="739"/>
    </location>
</feature>
<dbReference type="InterPro" id="IPR010730">
    <property type="entry name" value="HET"/>
</dbReference>
<feature type="region of interest" description="Disordered" evidence="1">
    <location>
        <begin position="717"/>
        <end position="739"/>
    </location>
</feature>
<feature type="region of interest" description="Disordered" evidence="1">
    <location>
        <begin position="1"/>
        <end position="40"/>
    </location>
</feature>
<feature type="compositionally biased region" description="Basic and acidic residues" evidence="1">
    <location>
        <begin position="1"/>
        <end position="10"/>
    </location>
</feature>
<feature type="compositionally biased region" description="Basic and acidic residues" evidence="1">
    <location>
        <begin position="17"/>
        <end position="40"/>
    </location>
</feature>